<sequence length="156" mass="17273">MKSMETPHQLVVFILDDQRYGLPLASVERATRLVEITPLPEAPAIVLGLINVHSRLVPVVNLRHRFRLPWREPTLSDEMIVAHTTRRPVALVVDAVIGVITYTDQQLVGAADILPGTEHLQGVVKLDDGLILIQDLEKFLSMDEARALDAAMACDP</sequence>
<accession>A0ABU1WM21</accession>
<dbReference type="InterPro" id="IPR039315">
    <property type="entry name" value="CheW"/>
</dbReference>
<gene>
    <name evidence="2" type="ORF">J2W49_002040</name>
</gene>
<dbReference type="EMBL" id="JAVDWU010000004">
    <property type="protein sequence ID" value="MDR7150082.1"/>
    <property type="molecule type" value="Genomic_DNA"/>
</dbReference>
<dbReference type="InterPro" id="IPR002545">
    <property type="entry name" value="CheW-lke_dom"/>
</dbReference>
<dbReference type="RefSeq" id="WP_310315230.1">
    <property type="nucleotide sequence ID" value="NZ_JAVDWU010000004.1"/>
</dbReference>
<dbReference type="InterPro" id="IPR036061">
    <property type="entry name" value="CheW-like_dom_sf"/>
</dbReference>
<evidence type="ECO:0000313" key="3">
    <source>
        <dbReference type="Proteomes" id="UP001265700"/>
    </source>
</evidence>
<keyword evidence="3" id="KW-1185">Reference proteome</keyword>
<feature type="domain" description="CheW-like" evidence="1">
    <location>
        <begin position="7"/>
        <end position="145"/>
    </location>
</feature>
<reference evidence="2 3" key="1">
    <citation type="submission" date="2023-07" db="EMBL/GenBank/DDBJ databases">
        <title>Sorghum-associated microbial communities from plants grown in Nebraska, USA.</title>
        <authorList>
            <person name="Schachtman D."/>
        </authorList>
    </citation>
    <scope>NUCLEOTIDE SEQUENCE [LARGE SCALE GENOMIC DNA]</scope>
    <source>
        <strain evidence="2 3">4249</strain>
    </source>
</reference>
<dbReference type="Gene3D" id="2.40.50.180">
    <property type="entry name" value="CheA-289, Domain 4"/>
    <property type="match status" value="1"/>
</dbReference>
<evidence type="ECO:0000313" key="2">
    <source>
        <dbReference type="EMBL" id="MDR7150082.1"/>
    </source>
</evidence>
<dbReference type="PANTHER" id="PTHR22617:SF23">
    <property type="entry name" value="CHEMOTAXIS PROTEIN CHEW"/>
    <property type="match status" value="1"/>
</dbReference>
<dbReference type="PANTHER" id="PTHR22617">
    <property type="entry name" value="CHEMOTAXIS SENSOR HISTIDINE KINASE-RELATED"/>
    <property type="match status" value="1"/>
</dbReference>
<comment type="caution">
    <text evidence="2">The sequence shown here is derived from an EMBL/GenBank/DDBJ whole genome shotgun (WGS) entry which is preliminary data.</text>
</comment>
<dbReference type="Pfam" id="PF01584">
    <property type="entry name" value="CheW"/>
    <property type="match status" value="1"/>
</dbReference>
<dbReference type="Gene3D" id="2.30.30.40">
    <property type="entry name" value="SH3 Domains"/>
    <property type="match status" value="1"/>
</dbReference>
<evidence type="ECO:0000259" key="1">
    <source>
        <dbReference type="PROSITE" id="PS50851"/>
    </source>
</evidence>
<organism evidence="2 3">
    <name type="scientific">Hydrogenophaga palleronii</name>
    <dbReference type="NCBI Taxonomy" id="65655"/>
    <lineage>
        <taxon>Bacteria</taxon>
        <taxon>Pseudomonadati</taxon>
        <taxon>Pseudomonadota</taxon>
        <taxon>Betaproteobacteria</taxon>
        <taxon>Burkholderiales</taxon>
        <taxon>Comamonadaceae</taxon>
        <taxon>Hydrogenophaga</taxon>
    </lineage>
</organism>
<dbReference type="SUPFAM" id="SSF50341">
    <property type="entry name" value="CheW-like"/>
    <property type="match status" value="1"/>
</dbReference>
<dbReference type="SMART" id="SM00260">
    <property type="entry name" value="CheW"/>
    <property type="match status" value="1"/>
</dbReference>
<protein>
    <submittedName>
        <fullName evidence="2">Purine-binding chemotaxis protein CheW</fullName>
    </submittedName>
</protein>
<dbReference type="Proteomes" id="UP001265700">
    <property type="component" value="Unassembled WGS sequence"/>
</dbReference>
<name>A0ABU1WM21_9BURK</name>
<proteinExistence type="predicted"/>
<dbReference type="PROSITE" id="PS50851">
    <property type="entry name" value="CHEW"/>
    <property type="match status" value="1"/>
</dbReference>